<gene>
    <name evidence="1" type="ORF">OH76DRAFT_156325</name>
</gene>
<accession>A0A371DIN6</accession>
<protein>
    <submittedName>
        <fullName evidence="1">Uncharacterized protein</fullName>
    </submittedName>
</protein>
<evidence type="ECO:0000313" key="2">
    <source>
        <dbReference type="Proteomes" id="UP000256964"/>
    </source>
</evidence>
<sequence length="74" mass="7852">MNDGLSLSAEPLLGLIVAMRPMMMQPVITAVPDGPEPPSPVITSSTAAALWYPMTLGPDKHPPIPTRLYAACPR</sequence>
<reference evidence="1 2" key="1">
    <citation type="journal article" date="2018" name="Biotechnol. Biofuels">
        <title>Integrative visual omics of the white-rot fungus Polyporus brumalis exposes the biotechnological potential of its oxidative enzymes for delignifying raw plant biomass.</title>
        <authorList>
            <person name="Miyauchi S."/>
            <person name="Rancon A."/>
            <person name="Drula E."/>
            <person name="Hage H."/>
            <person name="Chaduli D."/>
            <person name="Favel A."/>
            <person name="Grisel S."/>
            <person name="Henrissat B."/>
            <person name="Herpoel-Gimbert I."/>
            <person name="Ruiz-Duenas F.J."/>
            <person name="Chevret D."/>
            <person name="Hainaut M."/>
            <person name="Lin J."/>
            <person name="Wang M."/>
            <person name="Pangilinan J."/>
            <person name="Lipzen A."/>
            <person name="Lesage-Meessen L."/>
            <person name="Navarro D."/>
            <person name="Riley R."/>
            <person name="Grigoriev I.V."/>
            <person name="Zhou S."/>
            <person name="Raouche S."/>
            <person name="Rosso M.N."/>
        </authorList>
    </citation>
    <scope>NUCLEOTIDE SEQUENCE [LARGE SCALE GENOMIC DNA]</scope>
    <source>
        <strain evidence="1 2">BRFM 1820</strain>
    </source>
</reference>
<organism evidence="1 2">
    <name type="scientific">Lentinus brumalis</name>
    <dbReference type="NCBI Taxonomy" id="2498619"/>
    <lineage>
        <taxon>Eukaryota</taxon>
        <taxon>Fungi</taxon>
        <taxon>Dikarya</taxon>
        <taxon>Basidiomycota</taxon>
        <taxon>Agaricomycotina</taxon>
        <taxon>Agaricomycetes</taxon>
        <taxon>Polyporales</taxon>
        <taxon>Polyporaceae</taxon>
        <taxon>Lentinus</taxon>
    </lineage>
</organism>
<proteinExistence type="predicted"/>
<evidence type="ECO:0000313" key="1">
    <source>
        <dbReference type="EMBL" id="RDX52400.1"/>
    </source>
</evidence>
<dbReference type="AlphaFoldDB" id="A0A371DIN6"/>
<name>A0A371DIN6_9APHY</name>
<dbReference type="EMBL" id="KZ857390">
    <property type="protein sequence ID" value="RDX52400.1"/>
    <property type="molecule type" value="Genomic_DNA"/>
</dbReference>
<dbReference type="Proteomes" id="UP000256964">
    <property type="component" value="Unassembled WGS sequence"/>
</dbReference>
<keyword evidence="2" id="KW-1185">Reference proteome</keyword>